<gene>
    <name evidence="3" type="ordered locus">Cyan7425_4837</name>
</gene>
<feature type="compositionally biased region" description="Polar residues" evidence="1">
    <location>
        <begin position="71"/>
        <end position="81"/>
    </location>
</feature>
<evidence type="ECO:0000256" key="2">
    <source>
        <dbReference type="SAM" id="SignalP"/>
    </source>
</evidence>
<feature type="signal peptide" evidence="2">
    <location>
        <begin position="1"/>
        <end position="24"/>
    </location>
</feature>
<dbReference type="EMBL" id="CP001344">
    <property type="protein sequence ID" value="ACL47140.1"/>
    <property type="molecule type" value="Genomic_DNA"/>
</dbReference>
<evidence type="ECO:0000313" key="3">
    <source>
        <dbReference type="EMBL" id="ACL47140.1"/>
    </source>
</evidence>
<name>B8HMD3_CYAP4</name>
<keyword evidence="2" id="KW-0732">Signal</keyword>
<proteinExistence type="predicted"/>
<organism evidence="3">
    <name type="scientific">Cyanothece sp. (strain PCC 7425 / ATCC 29141)</name>
    <dbReference type="NCBI Taxonomy" id="395961"/>
    <lineage>
        <taxon>Bacteria</taxon>
        <taxon>Bacillati</taxon>
        <taxon>Cyanobacteriota</taxon>
        <taxon>Cyanophyceae</taxon>
        <taxon>Gomontiellales</taxon>
        <taxon>Cyanothecaceae</taxon>
        <taxon>Cyanothece</taxon>
    </lineage>
</organism>
<reference evidence="3" key="1">
    <citation type="submission" date="2009-01" db="EMBL/GenBank/DDBJ databases">
        <title>Complete sequence of chromosome Cyanothece sp. PCC 7425.</title>
        <authorList>
            <consortium name="US DOE Joint Genome Institute"/>
            <person name="Lucas S."/>
            <person name="Copeland A."/>
            <person name="Lapidus A."/>
            <person name="Glavina del Rio T."/>
            <person name="Dalin E."/>
            <person name="Tice H."/>
            <person name="Bruce D."/>
            <person name="Goodwin L."/>
            <person name="Pitluck S."/>
            <person name="Sims D."/>
            <person name="Meineke L."/>
            <person name="Brettin T."/>
            <person name="Detter J.C."/>
            <person name="Han C."/>
            <person name="Larimer F."/>
            <person name="Land M."/>
            <person name="Hauser L."/>
            <person name="Kyrpides N."/>
            <person name="Ovchinnikova G."/>
            <person name="Liberton M."/>
            <person name="Stoeckel J."/>
            <person name="Banerjee A."/>
            <person name="Singh A."/>
            <person name="Page L."/>
            <person name="Sato H."/>
            <person name="Zhao L."/>
            <person name="Sherman L."/>
            <person name="Pakrasi H."/>
            <person name="Richardson P."/>
        </authorList>
    </citation>
    <scope>NUCLEOTIDE SEQUENCE</scope>
    <source>
        <strain evidence="3">PCC 7425</strain>
    </source>
</reference>
<evidence type="ECO:0008006" key="4">
    <source>
        <dbReference type="Google" id="ProtNLM"/>
    </source>
</evidence>
<sequence length="109" mass="11560">MKSLAILPFVLLSMVPFSASNALAETKVISRDCGTSLSSPLLISRNLQPGSSKLGTDENSTGQKICETTDAPATNSKGENGTNRCTSCHYTAINEFSVNCVFIKANTNQ</sequence>
<dbReference type="KEGG" id="cyn:Cyan7425_4837"/>
<feature type="region of interest" description="Disordered" evidence="1">
    <location>
        <begin position="48"/>
        <end position="81"/>
    </location>
</feature>
<dbReference type="HOGENOM" id="CLU_2179478_0_0_3"/>
<accession>B8HMD3</accession>
<feature type="compositionally biased region" description="Polar residues" evidence="1">
    <location>
        <begin position="48"/>
        <end position="63"/>
    </location>
</feature>
<feature type="chain" id="PRO_5002870910" description="Secreted protein" evidence="2">
    <location>
        <begin position="25"/>
        <end position="109"/>
    </location>
</feature>
<dbReference type="AlphaFoldDB" id="B8HMD3"/>
<protein>
    <recommendedName>
        <fullName evidence="4">Secreted protein</fullName>
    </recommendedName>
</protein>
<evidence type="ECO:0000256" key="1">
    <source>
        <dbReference type="SAM" id="MobiDB-lite"/>
    </source>
</evidence>